<dbReference type="InterPro" id="IPR001623">
    <property type="entry name" value="DnaJ_domain"/>
</dbReference>
<dbReference type="PRINTS" id="PR00625">
    <property type="entry name" value="JDOMAIN"/>
</dbReference>
<feature type="region of interest" description="Disordered" evidence="1">
    <location>
        <begin position="425"/>
        <end position="455"/>
    </location>
</feature>
<dbReference type="InterPro" id="IPR036869">
    <property type="entry name" value="J_dom_sf"/>
</dbReference>
<evidence type="ECO:0000256" key="1">
    <source>
        <dbReference type="SAM" id="MobiDB-lite"/>
    </source>
</evidence>
<feature type="domain" description="J" evidence="2">
    <location>
        <begin position="258"/>
        <end position="322"/>
    </location>
</feature>
<dbReference type="AlphaFoldDB" id="A0AA88HSL6"/>
<keyword evidence="4" id="KW-1185">Reference proteome</keyword>
<dbReference type="CDD" id="cd06257">
    <property type="entry name" value="DnaJ"/>
    <property type="match status" value="2"/>
</dbReference>
<protein>
    <recommendedName>
        <fullName evidence="2">J domain-containing protein</fullName>
    </recommendedName>
</protein>
<dbReference type="PROSITE" id="PS00636">
    <property type="entry name" value="DNAJ_1"/>
    <property type="match status" value="2"/>
</dbReference>
<dbReference type="Gene3D" id="1.10.287.110">
    <property type="entry name" value="DnaJ domain"/>
    <property type="match status" value="2"/>
</dbReference>
<dbReference type="PROSITE" id="PS50076">
    <property type="entry name" value="DNAJ_2"/>
    <property type="match status" value="2"/>
</dbReference>
<evidence type="ECO:0000313" key="3">
    <source>
        <dbReference type="EMBL" id="KAK2712914.1"/>
    </source>
</evidence>
<dbReference type="InterPro" id="IPR051100">
    <property type="entry name" value="DnaJ_subfamily_B/C"/>
</dbReference>
<reference evidence="3" key="1">
    <citation type="submission" date="2023-07" db="EMBL/GenBank/DDBJ databases">
        <title>Chromosome-level genome assembly of Artemia franciscana.</title>
        <authorList>
            <person name="Jo E."/>
        </authorList>
    </citation>
    <scope>NUCLEOTIDE SEQUENCE</scope>
    <source>
        <tissue evidence="3">Whole body</tissue>
    </source>
</reference>
<dbReference type="SMART" id="SM00271">
    <property type="entry name" value="DnaJ"/>
    <property type="match status" value="2"/>
</dbReference>
<dbReference type="PANTHER" id="PTHR43908:SF3">
    <property type="entry name" value="AT29763P-RELATED"/>
    <property type="match status" value="1"/>
</dbReference>
<dbReference type="GO" id="GO:0005789">
    <property type="term" value="C:endoplasmic reticulum membrane"/>
    <property type="evidence" value="ECO:0007669"/>
    <property type="project" value="TreeGrafter"/>
</dbReference>
<dbReference type="Pfam" id="PF00226">
    <property type="entry name" value="DnaJ"/>
    <property type="match status" value="2"/>
</dbReference>
<organism evidence="3 4">
    <name type="scientific">Artemia franciscana</name>
    <name type="common">Brine shrimp</name>
    <name type="synonym">Artemia sanfranciscana</name>
    <dbReference type="NCBI Taxonomy" id="6661"/>
    <lineage>
        <taxon>Eukaryota</taxon>
        <taxon>Metazoa</taxon>
        <taxon>Ecdysozoa</taxon>
        <taxon>Arthropoda</taxon>
        <taxon>Crustacea</taxon>
        <taxon>Branchiopoda</taxon>
        <taxon>Anostraca</taxon>
        <taxon>Artemiidae</taxon>
        <taxon>Artemia</taxon>
    </lineage>
</organism>
<feature type="compositionally biased region" description="Polar residues" evidence="1">
    <location>
        <begin position="72"/>
        <end position="96"/>
    </location>
</feature>
<dbReference type="InterPro" id="IPR018253">
    <property type="entry name" value="DnaJ_domain_CS"/>
</dbReference>
<dbReference type="SUPFAM" id="SSF46565">
    <property type="entry name" value="Chaperone J-domain"/>
    <property type="match status" value="2"/>
</dbReference>
<dbReference type="GO" id="GO:0071218">
    <property type="term" value="P:cellular response to misfolded protein"/>
    <property type="evidence" value="ECO:0007669"/>
    <property type="project" value="TreeGrafter"/>
</dbReference>
<accession>A0AA88HSL6</accession>
<name>A0AA88HSL6_ARTSF</name>
<proteinExistence type="predicted"/>
<dbReference type="EMBL" id="JAVRJZ010000015">
    <property type="protein sequence ID" value="KAK2712914.1"/>
    <property type="molecule type" value="Genomic_DNA"/>
</dbReference>
<sequence length="455" mass="52533">MLSNRDDAVKFIRLAEEAIEVGNLEKAEKFLQKAQRLYPLKKAKDLLERIKYMDKENMTKPNTRNGYDGDSPFNTRQSGQSPSKTRTRTPPCNSSYEAEYSKEDVDAVRKIKACKNYYEVLGIQKGASELDLKKAYRKLALQFHPDKNKSPGAVEAFKTIGNAFAILSDKEERRKYDSYEGDKEQMDIHRHFRCSSPFYSKTFYSTYSGEEISAEDLFLIFFEKRGNCWKSSNGSSSYEEEYSKEDADAVRKIKACKNYYEVLGIQKGASELDFKKAYRKLALQFHPDKNKSPGAAEAFKTIGNAFAILSDKEERRKYDSYEGDKEQMDIHRHFRCSSPFYSTYFGEEISAEDLFLIFFMSQLFSLRKKIWCGNRAGRRVRERREHRVLYNGDPSIPVISIVRNDSVSKKSKNKRYETCFVITNSSEPKPTLKPYYSDEASNNSDPVLKPVTLSA</sequence>
<feature type="region of interest" description="Disordered" evidence="1">
    <location>
        <begin position="54"/>
        <end position="97"/>
    </location>
</feature>
<feature type="domain" description="J" evidence="2">
    <location>
        <begin position="116"/>
        <end position="180"/>
    </location>
</feature>
<gene>
    <name evidence="3" type="ORF">QYM36_011576</name>
</gene>
<dbReference type="GO" id="GO:0030544">
    <property type="term" value="F:Hsp70 protein binding"/>
    <property type="evidence" value="ECO:0007669"/>
    <property type="project" value="TreeGrafter"/>
</dbReference>
<evidence type="ECO:0000313" key="4">
    <source>
        <dbReference type="Proteomes" id="UP001187531"/>
    </source>
</evidence>
<comment type="caution">
    <text evidence="3">The sequence shown here is derived from an EMBL/GenBank/DDBJ whole genome shotgun (WGS) entry which is preliminary data.</text>
</comment>
<dbReference type="PANTHER" id="PTHR43908">
    <property type="entry name" value="AT29763P-RELATED"/>
    <property type="match status" value="1"/>
</dbReference>
<evidence type="ECO:0000259" key="2">
    <source>
        <dbReference type="PROSITE" id="PS50076"/>
    </source>
</evidence>
<dbReference type="Proteomes" id="UP001187531">
    <property type="component" value="Unassembled WGS sequence"/>
</dbReference>